<accession>A0AAJ6QRY7</accession>
<dbReference type="RefSeq" id="XP_003741886.1">
    <property type="nucleotide sequence ID" value="XM_003741838.1"/>
</dbReference>
<dbReference type="GO" id="GO:0016791">
    <property type="term" value="F:phosphatase activity"/>
    <property type="evidence" value="ECO:0007669"/>
    <property type="project" value="InterPro"/>
</dbReference>
<dbReference type="PANTHER" id="PTHR12210">
    <property type="entry name" value="DULLARD PROTEIN PHOSPHATASE"/>
    <property type="match status" value="1"/>
</dbReference>
<organism evidence="3 4">
    <name type="scientific">Galendromus occidentalis</name>
    <name type="common">western predatory mite</name>
    <dbReference type="NCBI Taxonomy" id="34638"/>
    <lineage>
        <taxon>Eukaryota</taxon>
        <taxon>Metazoa</taxon>
        <taxon>Ecdysozoa</taxon>
        <taxon>Arthropoda</taxon>
        <taxon>Chelicerata</taxon>
        <taxon>Arachnida</taxon>
        <taxon>Acari</taxon>
        <taxon>Parasitiformes</taxon>
        <taxon>Mesostigmata</taxon>
        <taxon>Gamasina</taxon>
        <taxon>Phytoseioidea</taxon>
        <taxon>Phytoseiidae</taxon>
        <taxon>Typhlodrominae</taxon>
        <taxon>Galendromus</taxon>
    </lineage>
</organism>
<dbReference type="SUPFAM" id="SSF56784">
    <property type="entry name" value="HAD-like"/>
    <property type="match status" value="1"/>
</dbReference>
<dbReference type="FunFam" id="3.40.50.1000:FF:000093">
    <property type="entry name" value="NLI interacting factor-like phosphatase family protein"/>
    <property type="match status" value="1"/>
</dbReference>
<feature type="compositionally biased region" description="Low complexity" evidence="1">
    <location>
        <begin position="219"/>
        <end position="234"/>
    </location>
</feature>
<dbReference type="AlphaFoldDB" id="A0AAJ6QRY7"/>
<dbReference type="InterPro" id="IPR004274">
    <property type="entry name" value="FCP1_dom"/>
</dbReference>
<evidence type="ECO:0000256" key="1">
    <source>
        <dbReference type="SAM" id="MobiDB-lite"/>
    </source>
</evidence>
<feature type="domain" description="FCP1 homology" evidence="2">
    <location>
        <begin position="35"/>
        <end position="189"/>
    </location>
</feature>
<dbReference type="CDD" id="cd07521">
    <property type="entry name" value="HAD_FCP1-like"/>
    <property type="match status" value="1"/>
</dbReference>
<dbReference type="KEGG" id="goe:100902303"/>
<dbReference type="Gene3D" id="3.40.50.1000">
    <property type="entry name" value="HAD superfamily/HAD-like"/>
    <property type="match status" value="1"/>
</dbReference>
<dbReference type="InterPro" id="IPR023214">
    <property type="entry name" value="HAD_sf"/>
</dbReference>
<dbReference type="InterPro" id="IPR036412">
    <property type="entry name" value="HAD-like_sf"/>
</dbReference>
<dbReference type="NCBIfam" id="TIGR02251">
    <property type="entry name" value="HIF-SF_euk"/>
    <property type="match status" value="1"/>
</dbReference>
<dbReference type="PROSITE" id="PS50969">
    <property type="entry name" value="FCP1"/>
    <property type="match status" value="1"/>
</dbReference>
<evidence type="ECO:0000313" key="4">
    <source>
        <dbReference type="RefSeq" id="XP_003741886.1"/>
    </source>
</evidence>
<dbReference type="InterPro" id="IPR011948">
    <property type="entry name" value="Dullard_phosphatase"/>
</dbReference>
<name>A0AAJ6QRY7_9ACAR</name>
<dbReference type="Proteomes" id="UP000694867">
    <property type="component" value="Unplaced"/>
</dbReference>
<dbReference type="Pfam" id="PF03031">
    <property type="entry name" value="NIF"/>
    <property type="match status" value="1"/>
</dbReference>
<dbReference type="SMART" id="SM00577">
    <property type="entry name" value="CPDc"/>
    <property type="match status" value="1"/>
</dbReference>
<evidence type="ECO:0000259" key="2">
    <source>
        <dbReference type="PROSITE" id="PS50969"/>
    </source>
</evidence>
<evidence type="ECO:0000313" key="3">
    <source>
        <dbReference type="Proteomes" id="UP000694867"/>
    </source>
</evidence>
<proteinExistence type="predicted"/>
<sequence length="234" mass="26927">MDSMHLNPKFVLDSKDLALYREAHPLPAKFLIPAKTLSKPMLVLDFDETLLHVEYKAPPNFDFQTECDKRAMFVQVRPHLKTFLAKVKPHYEVAVFTAAQPNYADPMLDRVDTERCIQYRFYRQHCHVFREVYVKDLETLGTPLERTLIVDNHPGSFMVHRNNGIPIKSYMGDSGDTALLELWGFLDEIKSETDMIPKAVQYANGWREKLSRQKKKAEASATQSYESSTSSGPQ</sequence>
<feature type="region of interest" description="Disordered" evidence="1">
    <location>
        <begin position="207"/>
        <end position="234"/>
    </location>
</feature>
<reference evidence="4" key="1">
    <citation type="submission" date="2025-08" db="UniProtKB">
        <authorList>
            <consortium name="RefSeq"/>
        </authorList>
    </citation>
    <scope>IDENTIFICATION</scope>
</reference>
<keyword evidence="3" id="KW-1185">Reference proteome</keyword>
<protein>
    <submittedName>
        <fullName evidence="4">Probable C-terminal domain small phosphatase</fullName>
    </submittedName>
</protein>
<dbReference type="GeneID" id="100902303"/>
<dbReference type="InterPro" id="IPR050365">
    <property type="entry name" value="TIM50"/>
</dbReference>
<gene>
    <name evidence="4" type="primary">LOC100902303</name>
</gene>